<evidence type="ECO:0000313" key="2">
    <source>
        <dbReference type="EMBL" id="MEB3102545.1"/>
    </source>
</evidence>
<comment type="caution">
    <text evidence="2">The sequence shown here is derived from an EMBL/GenBank/DDBJ whole genome shotgun (WGS) entry which is preliminary data.</text>
</comment>
<evidence type="ECO:0000256" key="1">
    <source>
        <dbReference type="SAM" id="Phobius"/>
    </source>
</evidence>
<feature type="transmembrane region" description="Helical" evidence="1">
    <location>
        <begin position="7"/>
        <end position="26"/>
    </location>
</feature>
<organism evidence="2 3">
    <name type="scientific">Ferviditalea candida</name>
    <dbReference type="NCBI Taxonomy" id="3108399"/>
    <lineage>
        <taxon>Bacteria</taxon>
        <taxon>Bacillati</taxon>
        <taxon>Bacillota</taxon>
        <taxon>Bacilli</taxon>
        <taxon>Bacillales</taxon>
        <taxon>Paenibacillaceae</taxon>
        <taxon>Ferviditalea</taxon>
    </lineage>
</organism>
<name>A0ABU5ZJ87_9BACL</name>
<keyword evidence="3" id="KW-1185">Reference proteome</keyword>
<protein>
    <recommendedName>
        <fullName evidence="4">MAPEG family protein</fullName>
    </recommendedName>
</protein>
<proteinExistence type="predicted"/>
<dbReference type="Proteomes" id="UP001310386">
    <property type="component" value="Unassembled WGS sequence"/>
</dbReference>
<evidence type="ECO:0008006" key="4">
    <source>
        <dbReference type="Google" id="ProtNLM"/>
    </source>
</evidence>
<dbReference type="EMBL" id="JAYJLD010000019">
    <property type="protein sequence ID" value="MEB3102545.1"/>
    <property type="molecule type" value="Genomic_DNA"/>
</dbReference>
<keyword evidence="1" id="KW-0812">Transmembrane</keyword>
<keyword evidence="1" id="KW-1133">Transmembrane helix</keyword>
<sequence length="54" mass="6169">MPNILVELAWLVVLVRSVYMIITMVTGATKPWFQIVFNSALAVISLSFLLPWFQ</sequence>
<keyword evidence="1" id="KW-0472">Membrane</keyword>
<dbReference type="RefSeq" id="WP_371754669.1">
    <property type="nucleotide sequence ID" value="NZ_JAYJLD010000019.1"/>
</dbReference>
<evidence type="ECO:0000313" key="3">
    <source>
        <dbReference type="Proteomes" id="UP001310386"/>
    </source>
</evidence>
<reference evidence="2" key="1">
    <citation type="submission" date="2023-12" db="EMBL/GenBank/DDBJ databases">
        <title>Fervidustalea candida gen. nov., sp. nov., a novel member of the family Paenibacillaceae isolated from a geothermal area.</title>
        <authorList>
            <person name="Li W.-J."/>
            <person name="Jiao J.-Y."/>
            <person name="Chen Y."/>
        </authorList>
    </citation>
    <scope>NUCLEOTIDE SEQUENCE</scope>
    <source>
        <strain evidence="2">SYSU GA230002</strain>
    </source>
</reference>
<gene>
    <name evidence="2" type="ORF">VF724_12815</name>
</gene>
<feature type="transmembrane region" description="Helical" evidence="1">
    <location>
        <begin position="32"/>
        <end position="53"/>
    </location>
</feature>
<accession>A0ABU5ZJ87</accession>